<dbReference type="RefSeq" id="WP_373316593.1">
    <property type="nucleotide sequence ID" value="NZ_BONT01000028.1"/>
</dbReference>
<comment type="caution">
    <text evidence="3">The sequence shown here is derived from an EMBL/GenBank/DDBJ whole genome shotgun (WGS) entry which is preliminary data.</text>
</comment>
<dbReference type="Pfam" id="PF02622">
    <property type="entry name" value="DUF179"/>
    <property type="match status" value="1"/>
</dbReference>
<keyword evidence="4" id="KW-1185">Reference proteome</keyword>
<evidence type="ECO:0000256" key="1">
    <source>
        <dbReference type="ARBA" id="ARBA00009600"/>
    </source>
</evidence>
<accession>A0A841FQV8</accession>
<sequence>MSEETGMIDYRTVASLSGRLLVASPVLKDPNFDRTVVLLLGHEPDGALGVVLNRATEMPVTDVLEGWDGLIPEPAVVFEGGPVQPESAIAVARLRTDVSQPACFRTFAGRLGTLDLAADPEPLADSIDGLRIFAGYAGWGPGQLENEIDEGAWLVFDVLPGDAFSPTPEELWPMVWRRQVGLLAAVAFYPADPGMN</sequence>
<name>A0A841FQV8_9ACTN</name>
<dbReference type="PANTHER" id="PTHR30327">
    <property type="entry name" value="UNCHARACTERIZED PROTEIN YQGE"/>
    <property type="match status" value="1"/>
</dbReference>
<evidence type="ECO:0000313" key="4">
    <source>
        <dbReference type="Proteomes" id="UP000548476"/>
    </source>
</evidence>
<comment type="similarity">
    <text evidence="1 2">Belongs to the UPF0301 (AlgH) family.</text>
</comment>
<proteinExistence type="inferred from homology"/>
<organism evidence="3 4">
    <name type="scientific">Phytomonospora endophytica</name>
    <dbReference type="NCBI Taxonomy" id="714109"/>
    <lineage>
        <taxon>Bacteria</taxon>
        <taxon>Bacillati</taxon>
        <taxon>Actinomycetota</taxon>
        <taxon>Actinomycetes</taxon>
        <taxon>Micromonosporales</taxon>
        <taxon>Micromonosporaceae</taxon>
        <taxon>Phytomonospora</taxon>
    </lineage>
</organism>
<evidence type="ECO:0000256" key="2">
    <source>
        <dbReference type="HAMAP-Rule" id="MF_00758"/>
    </source>
</evidence>
<dbReference type="SUPFAM" id="SSF143456">
    <property type="entry name" value="VC0467-like"/>
    <property type="match status" value="1"/>
</dbReference>
<protein>
    <recommendedName>
        <fullName evidence="2">UPF0301 protein HNR73_007578</fullName>
    </recommendedName>
</protein>
<dbReference type="GO" id="GO:0005829">
    <property type="term" value="C:cytosol"/>
    <property type="evidence" value="ECO:0007669"/>
    <property type="project" value="TreeGrafter"/>
</dbReference>
<dbReference type="NCBIfam" id="NF001270">
    <property type="entry name" value="PRK00228.2-2"/>
    <property type="match status" value="1"/>
</dbReference>
<gene>
    <name evidence="3" type="ORF">HNR73_007578</name>
</gene>
<dbReference type="InterPro" id="IPR003774">
    <property type="entry name" value="AlgH-like"/>
</dbReference>
<reference evidence="3 4" key="1">
    <citation type="submission" date="2020-08" db="EMBL/GenBank/DDBJ databases">
        <title>Genomic Encyclopedia of Type Strains, Phase IV (KMG-IV): sequencing the most valuable type-strain genomes for metagenomic binning, comparative biology and taxonomic classification.</title>
        <authorList>
            <person name="Goeker M."/>
        </authorList>
    </citation>
    <scope>NUCLEOTIDE SEQUENCE [LARGE SCALE GENOMIC DNA]</scope>
    <source>
        <strain evidence="3 4">YIM 65646</strain>
    </source>
</reference>
<evidence type="ECO:0000313" key="3">
    <source>
        <dbReference type="EMBL" id="MBB6039681.1"/>
    </source>
</evidence>
<dbReference type="PANTHER" id="PTHR30327:SF1">
    <property type="entry name" value="UPF0301 PROTEIN YQGE"/>
    <property type="match status" value="1"/>
</dbReference>
<dbReference type="EMBL" id="JACHGT010000024">
    <property type="protein sequence ID" value="MBB6039681.1"/>
    <property type="molecule type" value="Genomic_DNA"/>
</dbReference>
<dbReference type="Proteomes" id="UP000548476">
    <property type="component" value="Unassembled WGS sequence"/>
</dbReference>
<dbReference type="Gene3D" id="3.40.1740.10">
    <property type="entry name" value="VC0467-like"/>
    <property type="match status" value="1"/>
</dbReference>
<dbReference type="AlphaFoldDB" id="A0A841FQV8"/>
<dbReference type="HAMAP" id="MF_00758">
    <property type="entry name" value="UPF0301"/>
    <property type="match status" value="1"/>
</dbReference>